<evidence type="ECO:0000313" key="2">
    <source>
        <dbReference type="EMBL" id="MFD2551319.1"/>
    </source>
</evidence>
<proteinExistence type="predicted"/>
<comment type="caution">
    <text evidence="2">The sequence shown here is derived from an EMBL/GenBank/DDBJ whole genome shotgun (WGS) entry which is preliminary data.</text>
</comment>
<sequence length="543" mass="60758">MKKTKNVYKTLAAAGCLLLTLVSCEKDFSTIESEIEGIKNFTTTGNLFPAVMYTKKLNPVQTNNLSSNLLGIYTDNIYGKTTANVVTQVVPASFQFNFGEEPQVESVYLTIPYYSTVSGTDDEGNDTYTLDSIFGGNESVKLSIYENTYFIRDFDPSSEQTEAQKFYSNANETINFDNYTGQLFSVLPEHVPSPSAIPIEEFNEETGEEEETSRLAPSLYVRLDNSTNFWDDLFFFNTENPGSQPELSNQNNFKNYFRGLYFKVEDNNNKGNMAMMDFSRGTIVINYSSLTETVLDENGNPEEIREDRKITLNLSGNRVNTIENDANVKAVIENATANTDVVNGANAVYLKGGEGSFAVVDLFSGTTQDASGATVPALEYFKSKKDNWIINQANLTVFVNQNEVNNANQEPERVILYDLKNNVPIIDYYLDTSVNTTQPINSRINYASRLKRDSNNKGLYYKLRLTEHVNNILLRDSTNLKLGILITSNINLTTNGSILNNVTDKIPTSSILSPRGTVLYGSNPSVPETKKVKFEIFYTEPNK</sequence>
<dbReference type="Pfam" id="PF14092">
    <property type="entry name" value="DUF4270"/>
    <property type="match status" value="1"/>
</dbReference>
<dbReference type="InterPro" id="IPR025366">
    <property type="entry name" value="DUF4270"/>
</dbReference>
<feature type="chain" id="PRO_5046087469" evidence="1">
    <location>
        <begin position="26"/>
        <end position="543"/>
    </location>
</feature>
<reference evidence="3" key="1">
    <citation type="journal article" date="2019" name="Int. J. Syst. Evol. Microbiol.">
        <title>The Global Catalogue of Microorganisms (GCM) 10K type strain sequencing project: providing services to taxonomists for standard genome sequencing and annotation.</title>
        <authorList>
            <consortium name="The Broad Institute Genomics Platform"/>
            <consortium name="The Broad Institute Genome Sequencing Center for Infectious Disease"/>
            <person name="Wu L."/>
            <person name="Ma J."/>
        </authorList>
    </citation>
    <scope>NUCLEOTIDE SEQUENCE [LARGE SCALE GENOMIC DNA]</scope>
    <source>
        <strain evidence="3">KCTC 42587</strain>
    </source>
</reference>
<name>A0ABW5KSI3_9FLAO</name>
<dbReference type="RefSeq" id="WP_376892461.1">
    <property type="nucleotide sequence ID" value="NZ_JBHULS010000002.1"/>
</dbReference>
<dbReference type="PROSITE" id="PS51257">
    <property type="entry name" value="PROKAR_LIPOPROTEIN"/>
    <property type="match status" value="1"/>
</dbReference>
<keyword evidence="1" id="KW-0732">Signal</keyword>
<accession>A0ABW5KSI3</accession>
<dbReference type="EMBL" id="JBHULS010000002">
    <property type="protein sequence ID" value="MFD2551319.1"/>
    <property type="molecule type" value="Genomic_DNA"/>
</dbReference>
<evidence type="ECO:0000256" key="1">
    <source>
        <dbReference type="SAM" id="SignalP"/>
    </source>
</evidence>
<protein>
    <submittedName>
        <fullName evidence="2">DUF4270 domain-containing protein</fullName>
    </submittedName>
</protein>
<dbReference type="Proteomes" id="UP001597472">
    <property type="component" value="Unassembled WGS sequence"/>
</dbReference>
<gene>
    <name evidence="2" type="ORF">ACFSQP_05765</name>
</gene>
<organism evidence="2 3">
    <name type="scientific">Bizionia sediminis</name>
    <dbReference type="NCBI Taxonomy" id="1737064"/>
    <lineage>
        <taxon>Bacteria</taxon>
        <taxon>Pseudomonadati</taxon>
        <taxon>Bacteroidota</taxon>
        <taxon>Flavobacteriia</taxon>
        <taxon>Flavobacteriales</taxon>
        <taxon>Flavobacteriaceae</taxon>
        <taxon>Bizionia</taxon>
    </lineage>
</organism>
<keyword evidence="3" id="KW-1185">Reference proteome</keyword>
<evidence type="ECO:0000313" key="3">
    <source>
        <dbReference type="Proteomes" id="UP001597472"/>
    </source>
</evidence>
<feature type="signal peptide" evidence="1">
    <location>
        <begin position="1"/>
        <end position="25"/>
    </location>
</feature>